<dbReference type="CDD" id="cd17740">
    <property type="entry name" value="BRCT_Rad4_rpt1"/>
    <property type="match status" value="1"/>
</dbReference>
<dbReference type="InterPro" id="IPR001357">
    <property type="entry name" value="BRCT_dom"/>
</dbReference>
<dbReference type="PANTHER" id="PTHR13561">
    <property type="entry name" value="DNA REPLICATION REGULATOR DPB11-RELATED"/>
    <property type="match status" value="1"/>
</dbReference>
<accession>A0A1L9V945</accession>
<protein>
    <recommendedName>
        <fullName evidence="3">BRCT domain-containing protein</fullName>
    </recommendedName>
</protein>
<dbReference type="GeneID" id="34465634"/>
<feature type="compositionally biased region" description="Low complexity" evidence="2">
    <location>
        <begin position="255"/>
        <end position="269"/>
    </location>
</feature>
<evidence type="ECO:0000259" key="3">
    <source>
        <dbReference type="PROSITE" id="PS50172"/>
    </source>
</evidence>
<dbReference type="GO" id="GO:0007095">
    <property type="term" value="P:mitotic G2 DNA damage checkpoint signaling"/>
    <property type="evidence" value="ECO:0007669"/>
    <property type="project" value="TreeGrafter"/>
</dbReference>
<proteinExistence type="predicted"/>
<dbReference type="SUPFAM" id="SSF52113">
    <property type="entry name" value="BRCT domain"/>
    <property type="match status" value="4"/>
</dbReference>
<dbReference type="VEuPathDB" id="FungiDB:ASPGLDRAFT_69455"/>
<dbReference type="CDD" id="cd18433">
    <property type="entry name" value="BRCT_Rad4_rpt3"/>
    <property type="match status" value="1"/>
</dbReference>
<feature type="compositionally biased region" description="Polar residues" evidence="2">
    <location>
        <begin position="679"/>
        <end position="699"/>
    </location>
</feature>
<dbReference type="Gene3D" id="3.40.50.10190">
    <property type="entry name" value="BRCT domain"/>
    <property type="match status" value="4"/>
</dbReference>
<dbReference type="InterPro" id="IPR059215">
    <property type="entry name" value="BRCT2_TopBP1-like"/>
</dbReference>
<feature type="compositionally biased region" description="Acidic residues" evidence="2">
    <location>
        <begin position="746"/>
        <end position="755"/>
    </location>
</feature>
<dbReference type="SMART" id="SM00292">
    <property type="entry name" value="BRCT"/>
    <property type="match status" value="4"/>
</dbReference>
<dbReference type="Proteomes" id="UP000184300">
    <property type="component" value="Unassembled WGS sequence"/>
</dbReference>
<dbReference type="CDD" id="cd17731">
    <property type="entry name" value="BRCT_TopBP1_rpt2_like"/>
    <property type="match status" value="1"/>
</dbReference>
<dbReference type="STRING" id="1160497.A0A1L9V945"/>
<organism evidence="4 5">
    <name type="scientific">Aspergillus glaucus CBS 516.65</name>
    <dbReference type="NCBI Taxonomy" id="1160497"/>
    <lineage>
        <taxon>Eukaryota</taxon>
        <taxon>Fungi</taxon>
        <taxon>Dikarya</taxon>
        <taxon>Ascomycota</taxon>
        <taxon>Pezizomycotina</taxon>
        <taxon>Eurotiomycetes</taxon>
        <taxon>Eurotiomycetidae</taxon>
        <taxon>Eurotiales</taxon>
        <taxon>Aspergillaceae</taxon>
        <taxon>Aspergillus</taxon>
        <taxon>Aspergillus subgen. Aspergillus</taxon>
    </lineage>
</organism>
<feature type="compositionally biased region" description="Polar residues" evidence="2">
    <location>
        <begin position="714"/>
        <end position="735"/>
    </location>
</feature>
<evidence type="ECO:0000313" key="4">
    <source>
        <dbReference type="EMBL" id="OJJ80362.1"/>
    </source>
</evidence>
<dbReference type="PANTHER" id="PTHR13561:SF20">
    <property type="entry name" value="DNA TOPOISOMERASE 2-BINDING PROTEIN 1"/>
    <property type="match status" value="1"/>
</dbReference>
<dbReference type="InterPro" id="IPR036420">
    <property type="entry name" value="BRCT_dom_sf"/>
</dbReference>
<evidence type="ECO:0000256" key="1">
    <source>
        <dbReference type="ARBA" id="ARBA00022737"/>
    </source>
</evidence>
<feature type="compositionally biased region" description="Polar residues" evidence="2">
    <location>
        <begin position="529"/>
        <end position="539"/>
    </location>
</feature>
<dbReference type="GO" id="GO:0033314">
    <property type="term" value="P:mitotic DNA replication checkpoint signaling"/>
    <property type="evidence" value="ECO:0007669"/>
    <property type="project" value="TreeGrafter"/>
</dbReference>
<feature type="domain" description="BRCT" evidence="3">
    <location>
        <begin position="313"/>
        <end position="414"/>
    </location>
</feature>
<feature type="region of interest" description="Disordered" evidence="2">
    <location>
        <begin position="248"/>
        <end position="278"/>
    </location>
</feature>
<feature type="domain" description="BRCT" evidence="3">
    <location>
        <begin position="426"/>
        <end position="512"/>
    </location>
</feature>
<dbReference type="GO" id="GO:0006270">
    <property type="term" value="P:DNA replication initiation"/>
    <property type="evidence" value="ECO:0007669"/>
    <property type="project" value="TreeGrafter"/>
</dbReference>
<reference evidence="5" key="1">
    <citation type="journal article" date="2017" name="Genome Biol.">
        <title>Comparative genomics reveals high biological diversity and specific adaptations in the industrially and medically important fungal genus Aspergillus.</title>
        <authorList>
            <person name="de Vries R.P."/>
            <person name="Riley R."/>
            <person name="Wiebenga A."/>
            <person name="Aguilar-Osorio G."/>
            <person name="Amillis S."/>
            <person name="Uchima C.A."/>
            <person name="Anderluh G."/>
            <person name="Asadollahi M."/>
            <person name="Askin M."/>
            <person name="Barry K."/>
            <person name="Battaglia E."/>
            <person name="Bayram O."/>
            <person name="Benocci T."/>
            <person name="Braus-Stromeyer S.A."/>
            <person name="Caldana C."/>
            <person name="Canovas D."/>
            <person name="Cerqueira G.C."/>
            <person name="Chen F."/>
            <person name="Chen W."/>
            <person name="Choi C."/>
            <person name="Clum A."/>
            <person name="Dos Santos R.A."/>
            <person name="Damasio A.R."/>
            <person name="Diallinas G."/>
            <person name="Emri T."/>
            <person name="Fekete E."/>
            <person name="Flipphi M."/>
            <person name="Freyberg S."/>
            <person name="Gallo A."/>
            <person name="Gournas C."/>
            <person name="Habgood R."/>
            <person name="Hainaut M."/>
            <person name="Harispe M.L."/>
            <person name="Henrissat B."/>
            <person name="Hilden K.S."/>
            <person name="Hope R."/>
            <person name="Hossain A."/>
            <person name="Karabika E."/>
            <person name="Karaffa L."/>
            <person name="Karanyi Z."/>
            <person name="Krasevec N."/>
            <person name="Kuo A."/>
            <person name="Kusch H."/>
            <person name="LaButti K."/>
            <person name="Lagendijk E.L."/>
            <person name="Lapidus A."/>
            <person name="Levasseur A."/>
            <person name="Lindquist E."/>
            <person name="Lipzen A."/>
            <person name="Logrieco A.F."/>
            <person name="MacCabe A."/>
            <person name="Maekelae M.R."/>
            <person name="Malavazi I."/>
            <person name="Melin P."/>
            <person name="Meyer V."/>
            <person name="Mielnichuk N."/>
            <person name="Miskei M."/>
            <person name="Molnar A.P."/>
            <person name="Mule G."/>
            <person name="Ngan C.Y."/>
            <person name="Orejas M."/>
            <person name="Orosz E."/>
            <person name="Ouedraogo J.P."/>
            <person name="Overkamp K.M."/>
            <person name="Park H.-S."/>
            <person name="Perrone G."/>
            <person name="Piumi F."/>
            <person name="Punt P.J."/>
            <person name="Ram A.F."/>
            <person name="Ramon A."/>
            <person name="Rauscher S."/>
            <person name="Record E."/>
            <person name="Riano-Pachon D.M."/>
            <person name="Robert V."/>
            <person name="Roehrig J."/>
            <person name="Ruller R."/>
            <person name="Salamov A."/>
            <person name="Salih N.S."/>
            <person name="Samson R.A."/>
            <person name="Sandor E."/>
            <person name="Sanguinetti M."/>
            <person name="Schuetze T."/>
            <person name="Sepcic K."/>
            <person name="Shelest E."/>
            <person name="Sherlock G."/>
            <person name="Sophianopoulou V."/>
            <person name="Squina F.M."/>
            <person name="Sun H."/>
            <person name="Susca A."/>
            <person name="Todd R.B."/>
            <person name="Tsang A."/>
            <person name="Unkles S.E."/>
            <person name="van de Wiele N."/>
            <person name="van Rossen-Uffink D."/>
            <person name="Oliveira J.V."/>
            <person name="Vesth T.C."/>
            <person name="Visser J."/>
            <person name="Yu J.-H."/>
            <person name="Zhou M."/>
            <person name="Andersen M.R."/>
            <person name="Archer D.B."/>
            <person name="Baker S.E."/>
            <person name="Benoit I."/>
            <person name="Brakhage A.A."/>
            <person name="Braus G.H."/>
            <person name="Fischer R."/>
            <person name="Frisvad J.C."/>
            <person name="Goldman G.H."/>
            <person name="Houbraken J."/>
            <person name="Oakley B."/>
            <person name="Pocsi I."/>
            <person name="Scazzocchio C."/>
            <person name="Seiboth B."/>
            <person name="vanKuyk P.A."/>
            <person name="Wortman J."/>
            <person name="Dyer P.S."/>
            <person name="Grigoriev I.V."/>
        </authorList>
    </citation>
    <scope>NUCLEOTIDE SEQUENCE [LARGE SCALE GENOMIC DNA]</scope>
    <source>
        <strain evidence="5">CBS 516.65</strain>
    </source>
</reference>
<dbReference type="AlphaFoldDB" id="A0A1L9V945"/>
<feature type="region of interest" description="Disordered" evidence="2">
    <location>
        <begin position="290"/>
        <end position="312"/>
    </location>
</feature>
<gene>
    <name evidence="4" type="ORF">ASPGLDRAFT_69455</name>
</gene>
<sequence length="823" mass="91004">MEEKATSNKEHPLAGVVLCLTSVLPEQRTELATIASQMGATHKFDLTSDVTHLLVGETNTPKYKFVARERPDVKVLKPEWIQALRESWMQGGDTDLRTLEEQYKLPTFSGLSICITGFEDMALRNYLEDTATAHGAEFRKDLTKSVTHLVSRNTEGQKYKFATQWNIKVVTMNWFNDSIERGMVLEETLYHPLLPAEQQGAGAWNRSIPAVKEKTSSAETGSNPRPRKLRRMASAKLEHQNENIWGDIVGTGFEGSNSKKSQTSQQTNGGTVPAKNRPVLQEAKSFASATTFADATEAQPAPRKQAPEPAANSHKGFLHDCYFFIFGFSSKQTSVLRQHLTFNGAQIVGSLGDFSHPDIPKTGHGLYIVVSHKIPRSQVPSTDDMAFECEVVTDMWLERCLDAKAFVSPESHVANTPVPVFPIPGFQGLKICSTGFVRIDLLHLSKLVNLVGASYNEYMTQSASVLVCKDPRSVNQDKLRHASEWGVQAVSGDWLWDSIQAGEKKPFETYTIRRPLSQSDKDAEKRQNLSRSNSTSQGAPTRVFNERQRSSSEIAAVKENTPDISRSKSIAEKRKHPSDETSQNPLQENQQSPQKKASESIPHSKSPSPQKDQSRPTTSSSSLKRQETDQSTASAFDLAVNGLLKQARAASSRSATDSGDQSDQPRTRRRKPLLGRAPSLNSARTFEQSAFSRASSIDTLNEDGCGSGAESVATDKNATSRVNSRGEQSFTSLFSGTRFEFGAEGNPEDQEDEEPPMTQLNYEDPDAVAMRQKFMQHAGKLVDTEPANQGLIVSEVRELEDVGWGTGRRTRQATKPADDLEEY</sequence>
<dbReference type="OrthoDB" id="251770at2759"/>
<feature type="domain" description="BRCT" evidence="3">
    <location>
        <begin position="103"/>
        <end position="192"/>
    </location>
</feature>
<feature type="region of interest" description="Disordered" evidence="2">
    <location>
        <begin position="510"/>
        <end position="760"/>
    </location>
</feature>
<evidence type="ECO:0000313" key="5">
    <source>
        <dbReference type="Proteomes" id="UP000184300"/>
    </source>
</evidence>
<keyword evidence="1" id="KW-0677">Repeat</keyword>
<dbReference type="EMBL" id="KV878911">
    <property type="protein sequence ID" value="OJJ80362.1"/>
    <property type="molecule type" value="Genomic_DNA"/>
</dbReference>
<feature type="domain" description="BRCT" evidence="3">
    <location>
        <begin position="8"/>
        <end position="81"/>
    </location>
</feature>
<dbReference type="Pfam" id="PF00533">
    <property type="entry name" value="BRCT"/>
    <property type="match status" value="1"/>
</dbReference>
<name>A0A1L9V945_ASPGL</name>
<dbReference type="Pfam" id="PF12738">
    <property type="entry name" value="PTCB-BRCT"/>
    <property type="match status" value="2"/>
</dbReference>
<evidence type="ECO:0000256" key="2">
    <source>
        <dbReference type="SAM" id="MobiDB-lite"/>
    </source>
</evidence>
<feature type="compositionally biased region" description="Polar residues" evidence="2">
    <location>
        <begin position="580"/>
        <end position="634"/>
    </location>
</feature>
<dbReference type="PROSITE" id="PS50172">
    <property type="entry name" value="BRCT"/>
    <property type="match status" value="4"/>
</dbReference>
<dbReference type="RefSeq" id="XP_022397060.1">
    <property type="nucleotide sequence ID" value="XM_022549374.1"/>
</dbReference>
<keyword evidence="5" id="KW-1185">Reference proteome</keyword>